<gene>
    <name evidence="2" type="ORF">EVAR_390_1</name>
</gene>
<feature type="transmembrane region" description="Helical" evidence="1">
    <location>
        <begin position="58"/>
        <end position="80"/>
    </location>
</feature>
<keyword evidence="1" id="KW-1133">Transmembrane helix</keyword>
<accession>A0A4C1S9Z8</accession>
<sequence length="182" mass="20301">MADVDPNARSVPIRSRRRYFCPFLIHNGMKFHRGRPSYVSPSWPEAPPNPFNLPEVTLWLLGVVYPAIPFVFESVIAAAAKRPREACSERLSKSATPLKDPLLHLKGRNSQNLVALVHKKMRSKDRVTAKILLLLATKSADFTTGFDRSPCFSLLRFESGLLNAIGMTDQQLSDNLPASASR</sequence>
<reference evidence="2 3" key="1">
    <citation type="journal article" date="2019" name="Commun. Biol.">
        <title>The bagworm genome reveals a unique fibroin gene that provides high tensile strength.</title>
        <authorList>
            <person name="Kono N."/>
            <person name="Nakamura H."/>
            <person name="Ohtoshi R."/>
            <person name="Tomita M."/>
            <person name="Numata K."/>
            <person name="Arakawa K."/>
        </authorList>
    </citation>
    <scope>NUCLEOTIDE SEQUENCE [LARGE SCALE GENOMIC DNA]</scope>
</reference>
<evidence type="ECO:0000256" key="1">
    <source>
        <dbReference type="SAM" id="Phobius"/>
    </source>
</evidence>
<dbReference type="EMBL" id="BGZK01000002">
    <property type="protein sequence ID" value="GBO99028.1"/>
    <property type="molecule type" value="Genomic_DNA"/>
</dbReference>
<evidence type="ECO:0000313" key="2">
    <source>
        <dbReference type="EMBL" id="GBO99028.1"/>
    </source>
</evidence>
<keyword evidence="1" id="KW-0812">Transmembrane</keyword>
<comment type="caution">
    <text evidence="2">The sequence shown here is derived from an EMBL/GenBank/DDBJ whole genome shotgun (WGS) entry which is preliminary data.</text>
</comment>
<dbReference type="Proteomes" id="UP000299102">
    <property type="component" value="Unassembled WGS sequence"/>
</dbReference>
<organism evidence="2 3">
    <name type="scientific">Eumeta variegata</name>
    <name type="common">Bagworm moth</name>
    <name type="synonym">Eumeta japonica</name>
    <dbReference type="NCBI Taxonomy" id="151549"/>
    <lineage>
        <taxon>Eukaryota</taxon>
        <taxon>Metazoa</taxon>
        <taxon>Ecdysozoa</taxon>
        <taxon>Arthropoda</taxon>
        <taxon>Hexapoda</taxon>
        <taxon>Insecta</taxon>
        <taxon>Pterygota</taxon>
        <taxon>Neoptera</taxon>
        <taxon>Endopterygota</taxon>
        <taxon>Lepidoptera</taxon>
        <taxon>Glossata</taxon>
        <taxon>Ditrysia</taxon>
        <taxon>Tineoidea</taxon>
        <taxon>Psychidae</taxon>
        <taxon>Oiketicinae</taxon>
        <taxon>Eumeta</taxon>
    </lineage>
</organism>
<name>A0A4C1S9Z8_EUMVA</name>
<evidence type="ECO:0000313" key="3">
    <source>
        <dbReference type="Proteomes" id="UP000299102"/>
    </source>
</evidence>
<dbReference type="AlphaFoldDB" id="A0A4C1S9Z8"/>
<keyword evidence="3" id="KW-1185">Reference proteome</keyword>
<protein>
    <submittedName>
        <fullName evidence="2">Uncharacterized protein</fullName>
    </submittedName>
</protein>
<proteinExistence type="predicted"/>
<keyword evidence="1" id="KW-0472">Membrane</keyword>